<proteinExistence type="predicted"/>
<dbReference type="Proteomes" id="UP001500630">
    <property type="component" value="Unassembled WGS sequence"/>
</dbReference>
<protein>
    <submittedName>
        <fullName evidence="2">Uncharacterized protein</fullName>
    </submittedName>
</protein>
<name>A0ABP6XPP8_9ACTN</name>
<reference evidence="3" key="1">
    <citation type="journal article" date="2019" name="Int. J. Syst. Evol. Microbiol.">
        <title>The Global Catalogue of Microorganisms (GCM) 10K type strain sequencing project: providing services to taxonomists for standard genome sequencing and annotation.</title>
        <authorList>
            <consortium name="The Broad Institute Genomics Platform"/>
            <consortium name="The Broad Institute Genome Sequencing Center for Infectious Disease"/>
            <person name="Wu L."/>
            <person name="Ma J."/>
        </authorList>
    </citation>
    <scope>NUCLEOTIDE SEQUENCE [LARGE SCALE GENOMIC DNA]</scope>
    <source>
        <strain evidence="3">JCM 17326</strain>
    </source>
</reference>
<dbReference type="EMBL" id="BAABDQ010000013">
    <property type="protein sequence ID" value="GAA3569421.1"/>
    <property type="molecule type" value="Genomic_DNA"/>
</dbReference>
<evidence type="ECO:0000256" key="1">
    <source>
        <dbReference type="SAM" id="MobiDB-lite"/>
    </source>
</evidence>
<evidence type="ECO:0000313" key="3">
    <source>
        <dbReference type="Proteomes" id="UP001500630"/>
    </source>
</evidence>
<evidence type="ECO:0000313" key="2">
    <source>
        <dbReference type="EMBL" id="GAA3569421.1"/>
    </source>
</evidence>
<gene>
    <name evidence="2" type="ORF">GCM10022419_057900</name>
</gene>
<keyword evidence="3" id="KW-1185">Reference proteome</keyword>
<accession>A0ABP6XPP8</accession>
<organism evidence="2 3">
    <name type="scientific">Nonomuraea rosea</name>
    <dbReference type="NCBI Taxonomy" id="638574"/>
    <lineage>
        <taxon>Bacteria</taxon>
        <taxon>Bacillati</taxon>
        <taxon>Actinomycetota</taxon>
        <taxon>Actinomycetes</taxon>
        <taxon>Streptosporangiales</taxon>
        <taxon>Streptosporangiaceae</taxon>
        <taxon>Nonomuraea</taxon>
    </lineage>
</organism>
<feature type="region of interest" description="Disordered" evidence="1">
    <location>
        <begin position="1"/>
        <end position="28"/>
    </location>
</feature>
<comment type="caution">
    <text evidence="2">The sequence shown here is derived from an EMBL/GenBank/DDBJ whole genome shotgun (WGS) entry which is preliminary data.</text>
</comment>
<sequence length="59" mass="6442">MEELPRTADDQPSACPACGAGPEQSTDPDRMWTGVCYCGHPRFYDDRHRDGTCPCIAGP</sequence>